<feature type="compositionally biased region" description="Polar residues" evidence="7">
    <location>
        <begin position="234"/>
        <end position="248"/>
    </location>
</feature>
<keyword evidence="10" id="KW-1185">Reference proteome</keyword>
<dbReference type="OrthoDB" id="6242697at2759"/>
<evidence type="ECO:0000256" key="4">
    <source>
        <dbReference type="ARBA" id="ARBA00023125"/>
    </source>
</evidence>
<evidence type="ECO:0000313" key="10">
    <source>
        <dbReference type="Proteomes" id="UP000267096"/>
    </source>
</evidence>
<evidence type="ECO:0000256" key="2">
    <source>
        <dbReference type="ARBA" id="ARBA00008289"/>
    </source>
</evidence>
<dbReference type="InterPro" id="IPR036638">
    <property type="entry name" value="HLH_DNA-bd_sf"/>
</dbReference>
<dbReference type="Pfam" id="PF00010">
    <property type="entry name" value="HLH"/>
    <property type="match status" value="1"/>
</dbReference>
<protein>
    <submittedName>
        <fullName evidence="11">BHLH domain-containing protein</fullName>
    </submittedName>
</protein>
<accession>A0A0M3JUX2</accession>
<evidence type="ECO:0000256" key="3">
    <source>
        <dbReference type="ARBA" id="ARBA00023015"/>
    </source>
</evidence>
<feature type="compositionally biased region" description="Polar residues" evidence="7">
    <location>
        <begin position="66"/>
        <end position="97"/>
    </location>
</feature>
<keyword evidence="3" id="KW-0805">Transcription regulation</keyword>
<dbReference type="PANTHER" id="PTHR45776">
    <property type="entry name" value="MIP04163P"/>
    <property type="match status" value="1"/>
</dbReference>
<sequence>MALRDVGGGSTKTQPLPVSYSCADNLTTLSSPHHASSASNGRPIPGTASSGGSGHSGSPIGAIPITSSTYRQIVSSSAPTSSMDMETLVRGSSQEMGNEQEFYRDRRKKDIHNMIERRRRYNINDRIKELGLMLPKHSAEEMKLNKGTILKASCDYIRQLQKDRELMLRQQQQQARLEQAARIYAERIKELEEQLQKNGLAVPPASTSLPPVPPLSIPLASRPIKQEPFDDVPSSPSQTPTGSLSSAGFMSQLSDTTAAMVITSPVSVQTQQDGNFFNVGSCSPSENSPYATPNWRNSNLSSLSARSNPNNNTATNQQPFSDLIMEDLSSLHTTGPLLQGDPMISAAGGGPSPHSSVIPSQMSPDIQWDQANFSPDNQASTTHPTPSVSVYQQHSSMDFS</sequence>
<evidence type="ECO:0000256" key="1">
    <source>
        <dbReference type="ARBA" id="ARBA00004123"/>
    </source>
</evidence>
<feature type="region of interest" description="Disordered" evidence="7">
    <location>
        <begin position="279"/>
        <end position="317"/>
    </location>
</feature>
<feature type="region of interest" description="Disordered" evidence="7">
    <location>
        <begin position="333"/>
        <end position="400"/>
    </location>
</feature>
<dbReference type="GO" id="GO:0005634">
    <property type="term" value="C:nucleus"/>
    <property type="evidence" value="ECO:0007669"/>
    <property type="project" value="UniProtKB-SubCell"/>
</dbReference>
<feature type="compositionally biased region" description="Polar residues" evidence="7">
    <location>
        <begin position="357"/>
        <end position="400"/>
    </location>
</feature>
<dbReference type="EMBL" id="UYRR01031072">
    <property type="protein sequence ID" value="VDK45133.1"/>
    <property type="molecule type" value="Genomic_DNA"/>
</dbReference>
<feature type="domain" description="BHLH" evidence="8">
    <location>
        <begin position="107"/>
        <end position="160"/>
    </location>
</feature>
<dbReference type="AlphaFoldDB" id="A0A0M3JUX2"/>
<dbReference type="InterPro" id="IPR011598">
    <property type="entry name" value="bHLH_dom"/>
</dbReference>
<reference evidence="11" key="1">
    <citation type="submission" date="2017-02" db="UniProtKB">
        <authorList>
            <consortium name="WormBaseParasite"/>
        </authorList>
    </citation>
    <scope>IDENTIFICATION</scope>
</reference>
<feature type="region of interest" description="Disordered" evidence="7">
    <location>
        <begin position="1"/>
        <end position="101"/>
    </location>
</feature>
<feature type="region of interest" description="Disordered" evidence="7">
    <location>
        <begin position="225"/>
        <end position="248"/>
    </location>
</feature>
<name>A0A0M3JUX2_ANISI</name>
<keyword evidence="4" id="KW-0238">DNA-binding</keyword>
<dbReference type="CDD" id="cd11397">
    <property type="entry name" value="bHLHzip_MITF_like"/>
    <property type="match status" value="1"/>
</dbReference>
<dbReference type="WBParaSite" id="ASIM_0001200001-mRNA-1">
    <property type="protein sequence ID" value="ASIM_0001200001-mRNA-1"/>
    <property type="gene ID" value="ASIM_0001200001"/>
</dbReference>
<comment type="similarity">
    <text evidence="2">Belongs to the MiT/TFE family.</text>
</comment>
<dbReference type="GO" id="GO:0000981">
    <property type="term" value="F:DNA-binding transcription factor activity, RNA polymerase II-specific"/>
    <property type="evidence" value="ECO:0007669"/>
    <property type="project" value="TreeGrafter"/>
</dbReference>
<dbReference type="Gene3D" id="4.10.280.10">
    <property type="entry name" value="Helix-loop-helix DNA-binding domain"/>
    <property type="match status" value="1"/>
</dbReference>
<feature type="compositionally biased region" description="Low complexity" evidence="7">
    <location>
        <begin position="56"/>
        <end position="65"/>
    </location>
</feature>
<evidence type="ECO:0000256" key="7">
    <source>
        <dbReference type="SAM" id="MobiDB-lite"/>
    </source>
</evidence>
<dbReference type="SMART" id="SM00353">
    <property type="entry name" value="HLH"/>
    <property type="match status" value="1"/>
</dbReference>
<gene>
    <name evidence="9" type="ORF">ASIM_LOCUS11466</name>
</gene>
<organism evidence="11">
    <name type="scientific">Anisakis simplex</name>
    <name type="common">Herring worm</name>
    <dbReference type="NCBI Taxonomy" id="6269"/>
    <lineage>
        <taxon>Eukaryota</taxon>
        <taxon>Metazoa</taxon>
        <taxon>Ecdysozoa</taxon>
        <taxon>Nematoda</taxon>
        <taxon>Chromadorea</taxon>
        <taxon>Rhabditida</taxon>
        <taxon>Spirurina</taxon>
        <taxon>Ascaridomorpha</taxon>
        <taxon>Ascaridoidea</taxon>
        <taxon>Anisakidae</taxon>
        <taxon>Anisakis</taxon>
        <taxon>Anisakis simplex complex</taxon>
    </lineage>
</organism>
<proteinExistence type="inferred from homology"/>
<evidence type="ECO:0000313" key="9">
    <source>
        <dbReference type="EMBL" id="VDK45133.1"/>
    </source>
</evidence>
<feature type="compositionally biased region" description="Polar residues" evidence="7">
    <location>
        <begin position="279"/>
        <end position="291"/>
    </location>
</feature>
<reference evidence="9 10" key="2">
    <citation type="submission" date="2018-11" db="EMBL/GenBank/DDBJ databases">
        <authorList>
            <consortium name="Pathogen Informatics"/>
        </authorList>
    </citation>
    <scope>NUCLEOTIDE SEQUENCE [LARGE SCALE GENOMIC DNA]</scope>
</reference>
<evidence type="ECO:0000256" key="6">
    <source>
        <dbReference type="ARBA" id="ARBA00023242"/>
    </source>
</evidence>
<evidence type="ECO:0000259" key="8">
    <source>
        <dbReference type="PROSITE" id="PS50888"/>
    </source>
</evidence>
<keyword evidence="6" id="KW-0539">Nucleus</keyword>
<keyword evidence="5" id="KW-0804">Transcription</keyword>
<dbReference type="GO" id="GO:0000978">
    <property type="term" value="F:RNA polymerase II cis-regulatory region sequence-specific DNA binding"/>
    <property type="evidence" value="ECO:0007669"/>
    <property type="project" value="TreeGrafter"/>
</dbReference>
<comment type="subcellular location">
    <subcellularLocation>
        <location evidence="1">Nucleus</location>
    </subcellularLocation>
</comment>
<dbReference type="PROSITE" id="PS50888">
    <property type="entry name" value="BHLH"/>
    <property type="match status" value="1"/>
</dbReference>
<dbReference type="SUPFAM" id="SSF47459">
    <property type="entry name" value="HLH, helix-loop-helix DNA-binding domain"/>
    <property type="match status" value="1"/>
</dbReference>
<dbReference type="PANTHER" id="PTHR45776:SF2">
    <property type="entry name" value="MIP04163P"/>
    <property type="match status" value="1"/>
</dbReference>
<feature type="compositionally biased region" description="Polar residues" evidence="7">
    <location>
        <begin position="11"/>
        <end position="40"/>
    </location>
</feature>
<feature type="compositionally biased region" description="Gly residues" evidence="7">
    <location>
        <begin position="1"/>
        <end position="10"/>
    </location>
</feature>
<evidence type="ECO:0000256" key="5">
    <source>
        <dbReference type="ARBA" id="ARBA00023163"/>
    </source>
</evidence>
<feature type="compositionally biased region" description="Low complexity" evidence="7">
    <location>
        <begin position="293"/>
        <end position="317"/>
    </location>
</feature>
<dbReference type="GO" id="GO:0046983">
    <property type="term" value="F:protein dimerization activity"/>
    <property type="evidence" value="ECO:0007669"/>
    <property type="project" value="InterPro"/>
</dbReference>
<evidence type="ECO:0000313" key="11">
    <source>
        <dbReference type="WBParaSite" id="ASIM_0001200001-mRNA-1"/>
    </source>
</evidence>
<dbReference type="Proteomes" id="UP000267096">
    <property type="component" value="Unassembled WGS sequence"/>
</dbReference>